<comment type="caution">
    <text evidence="2">The sequence shown here is derived from an EMBL/GenBank/DDBJ whole genome shotgun (WGS) entry which is preliminary data.</text>
</comment>
<gene>
    <name evidence="2" type="ORF">KSB_53450</name>
</gene>
<dbReference type="PANTHER" id="PTHR43157:SF31">
    <property type="entry name" value="PHOSPHATIDYLINOSITOL-GLYCAN BIOSYNTHESIS CLASS F PROTEIN"/>
    <property type="match status" value="1"/>
</dbReference>
<dbReference type="RefSeq" id="WP_201373323.1">
    <property type="nucleotide sequence ID" value="NZ_BNJG01000002.1"/>
</dbReference>
<dbReference type="InterPro" id="IPR036291">
    <property type="entry name" value="NAD(P)-bd_dom_sf"/>
</dbReference>
<protein>
    <submittedName>
        <fullName evidence="2">Short-chain dehydrogenase</fullName>
    </submittedName>
</protein>
<sequence length="301" mass="32514">MAAINMQGKVCLVTGSSSGIGKATARELARMGATVVMVCRNRAKGEATQAEIKEASANAQVDLIVADLSELSQVRRAASEFTQKYPQLHVLINNAGGLKSEREVTTDGLEYAFATNYLAPFLLTQLLLDTLKASVPARIISVSSAGHTLGRIDFANLQGEQRYSPSRAYADTKLAQLYYTYELAEQLKGTGITVNALHPGAVATNFNDNLRGLVGLIGAFNNLVGTSAEKGAQTTLYLATSPEVEGVSGKYFSKCKQTPSSKRSYDVAVRKRLWQVSEELIRPYAQSAANEVRPRGEIRTM</sequence>
<dbReference type="InterPro" id="IPR002347">
    <property type="entry name" value="SDR_fam"/>
</dbReference>
<evidence type="ECO:0000256" key="1">
    <source>
        <dbReference type="ARBA" id="ARBA00023002"/>
    </source>
</evidence>
<evidence type="ECO:0000313" key="3">
    <source>
        <dbReference type="Proteomes" id="UP000654345"/>
    </source>
</evidence>
<reference evidence="2 3" key="1">
    <citation type="journal article" date="2021" name="Int. J. Syst. Evol. Microbiol.">
        <title>Reticulibacter mediterranei gen. nov., sp. nov., within the new family Reticulibacteraceae fam. nov., and Ktedonospora formicarum gen. nov., sp. nov., Ktedonobacter robiniae sp. nov., Dictyobacter formicarum sp. nov. and Dictyobacter arantiisoli sp. nov., belonging to the class Ktedonobacteria.</title>
        <authorList>
            <person name="Yabe S."/>
            <person name="Zheng Y."/>
            <person name="Wang C.M."/>
            <person name="Sakai Y."/>
            <person name="Abe K."/>
            <person name="Yokota A."/>
            <person name="Donadio S."/>
            <person name="Cavaletti L."/>
            <person name="Monciardini P."/>
        </authorList>
    </citation>
    <scope>NUCLEOTIDE SEQUENCE [LARGE SCALE GENOMIC DNA]</scope>
    <source>
        <strain evidence="2 3">SOSP1-30</strain>
    </source>
</reference>
<keyword evidence="1" id="KW-0560">Oxidoreductase</keyword>
<dbReference type="Gene3D" id="3.40.50.720">
    <property type="entry name" value="NAD(P)-binding Rossmann-like Domain"/>
    <property type="match status" value="1"/>
</dbReference>
<evidence type="ECO:0000313" key="2">
    <source>
        <dbReference type="EMBL" id="GHO56870.1"/>
    </source>
</evidence>
<dbReference type="CDD" id="cd05327">
    <property type="entry name" value="retinol-DH_like_SDR_c_like"/>
    <property type="match status" value="1"/>
</dbReference>
<organism evidence="2 3">
    <name type="scientific">Ktedonobacter robiniae</name>
    <dbReference type="NCBI Taxonomy" id="2778365"/>
    <lineage>
        <taxon>Bacteria</taxon>
        <taxon>Bacillati</taxon>
        <taxon>Chloroflexota</taxon>
        <taxon>Ktedonobacteria</taxon>
        <taxon>Ktedonobacterales</taxon>
        <taxon>Ktedonobacteraceae</taxon>
        <taxon>Ktedonobacter</taxon>
    </lineage>
</organism>
<keyword evidence="3" id="KW-1185">Reference proteome</keyword>
<dbReference type="Pfam" id="PF00106">
    <property type="entry name" value="adh_short"/>
    <property type="match status" value="1"/>
</dbReference>
<dbReference type="EMBL" id="BNJG01000002">
    <property type="protein sequence ID" value="GHO56870.1"/>
    <property type="molecule type" value="Genomic_DNA"/>
</dbReference>
<dbReference type="Proteomes" id="UP000654345">
    <property type="component" value="Unassembled WGS sequence"/>
</dbReference>
<dbReference type="SUPFAM" id="SSF51735">
    <property type="entry name" value="NAD(P)-binding Rossmann-fold domains"/>
    <property type="match status" value="1"/>
</dbReference>
<dbReference type="PRINTS" id="PR00081">
    <property type="entry name" value="GDHRDH"/>
</dbReference>
<dbReference type="PANTHER" id="PTHR43157">
    <property type="entry name" value="PHOSPHATIDYLINOSITOL-GLYCAN BIOSYNTHESIS CLASS F PROTEIN-RELATED"/>
    <property type="match status" value="1"/>
</dbReference>
<name>A0ABQ3UWU1_9CHLR</name>
<proteinExistence type="predicted"/>
<accession>A0ABQ3UWU1</accession>